<feature type="transmembrane region" description="Helical" evidence="10">
    <location>
        <begin position="287"/>
        <end position="311"/>
    </location>
</feature>
<feature type="transmembrane region" description="Helical" evidence="10">
    <location>
        <begin position="153"/>
        <end position="170"/>
    </location>
</feature>
<dbReference type="PANTHER" id="PTHR12413:SF1">
    <property type="entry name" value="DOLICHYL PYROPHOSPHATE MAN9GLCNAC2 ALPHA-1,3-GLUCOSYLTRANSFERASE"/>
    <property type="match status" value="1"/>
</dbReference>
<evidence type="ECO:0000256" key="6">
    <source>
        <dbReference type="ARBA" id="ARBA00022692"/>
    </source>
</evidence>
<feature type="transmembrane region" description="Helical" evidence="10">
    <location>
        <begin position="130"/>
        <end position="147"/>
    </location>
</feature>
<gene>
    <name evidence="12" type="ORF">O181_037388</name>
</gene>
<evidence type="ECO:0000256" key="9">
    <source>
        <dbReference type="ARBA" id="ARBA00023136"/>
    </source>
</evidence>
<keyword evidence="7 10" id="KW-0256">Endoplasmic reticulum</keyword>
<organism evidence="12 13">
    <name type="scientific">Austropuccinia psidii MF-1</name>
    <dbReference type="NCBI Taxonomy" id="1389203"/>
    <lineage>
        <taxon>Eukaryota</taxon>
        <taxon>Fungi</taxon>
        <taxon>Dikarya</taxon>
        <taxon>Basidiomycota</taxon>
        <taxon>Pucciniomycotina</taxon>
        <taxon>Pucciniomycetes</taxon>
        <taxon>Pucciniales</taxon>
        <taxon>Sphaerophragmiaceae</taxon>
        <taxon>Austropuccinia</taxon>
    </lineage>
</organism>
<feature type="compositionally biased region" description="Basic and acidic residues" evidence="11">
    <location>
        <begin position="643"/>
        <end position="667"/>
    </location>
</feature>
<dbReference type="AlphaFoldDB" id="A0A9Q3D9A6"/>
<keyword evidence="9 10" id="KW-0472">Membrane</keyword>
<comment type="subcellular location">
    <subcellularLocation>
        <location evidence="1 10">Endoplasmic reticulum membrane</location>
        <topology evidence="1 10">Multi-pass membrane protein</topology>
    </subcellularLocation>
</comment>
<evidence type="ECO:0000256" key="11">
    <source>
        <dbReference type="SAM" id="MobiDB-lite"/>
    </source>
</evidence>
<dbReference type="EC" id="2.4.1.-" evidence="10"/>
<feature type="region of interest" description="Disordered" evidence="11">
    <location>
        <begin position="531"/>
        <end position="615"/>
    </location>
</feature>
<comment type="caution">
    <text evidence="12">The sequence shown here is derived from an EMBL/GenBank/DDBJ whole genome shotgun (WGS) entry which is preliminary data.</text>
</comment>
<keyword evidence="4 10" id="KW-0328">Glycosyltransferase</keyword>
<dbReference type="Pfam" id="PF03155">
    <property type="entry name" value="Alg6_Alg8"/>
    <property type="match status" value="1"/>
</dbReference>
<feature type="transmembrane region" description="Helical" evidence="10">
    <location>
        <begin position="477"/>
        <end position="499"/>
    </location>
</feature>
<keyword evidence="6 10" id="KW-0812">Transmembrane</keyword>
<feature type="compositionally biased region" description="Basic and acidic residues" evidence="11">
    <location>
        <begin position="563"/>
        <end position="583"/>
    </location>
</feature>
<feature type="region of interest" description="Disordered" evidence="11">
    <location>
        <begin position="643"/>
        <end position="674"/>
    </location>
</feature>
<evidence type="ECO:0000256" key="10">
    <source>
        <dbReference type="RuleBase" id="RU363110"/>
    </source>
</evidence>
<feature type="transmembrane region" description="Helical" evidence="10">
    <location>
        <begin position="90"/>
        <end position="109"/>
    </location>
</feature>
<keyword evidence="13" id="KW-1185">Reference proteome</keyword>
<dbReference type="GO" id="GO:0005789">
    <property type="term" value="C:endoplasmic reticulum membrane"/>
    <property type="evidence" value="ECO:0007669"/>
    <property type="project" value="UniProtKB-SubCell"/>
</dbReference>
<feature type="transmembrane region" description="Helical" evidence="10">
    <location>
        <begin position="448"/>
        <end position="465"/>
    </location>
</feature>
<keyword evidence="8 10" id="KW-1133">Transmembrane helix</keyword>
<evidence type="ECO:0000313" key="12">
    <source>
        <dbReference type="EMBL" id="MBW0497673.1"/>
    </source>
</evidence>
<dbReference type="EMBL" id="AVOT02014307">
    <property type="protein sequence ID" value="MBW0497673.1"/>
    <property type="molecule type" value="Genomic_DNA"/>
</dbReference>
<comment type="pathway">
    <text evidence="2 10">Protein modification; protein glycosylation.</text>
</comment>
<evidence type="ECO:0000313" key="13">
    <source>
        <dbReference type="Proteomes" id="UP000765509"/>
    </source>
</evidence>
<evidence type="ECO:0000256" key="5">
    <source>
        <dbReference type="ARBA" id="ARBA00022679"/>
    </source>
</evidence>
<reference evidence="12" key="1">
    <citation type="submission" date="2021-03" db="EMBL/GenBank/DDBJ databases">
        <title>Draft genome sequence of rust myrtle Austropuccinia psidii MF-1, a brazilian biotype.</title>
        <authorList>
            <person name="Quecine M.C."/>
            <person name="Pachon D.M.R."/>
            <person name="Bonatelli M.L."/>
            <person name="Correr F.H."/>
            <person name="Franceschini L.M."/>
            <person name="Leite T.F."/>
            <person name="Margarido G.R.A."/>
            <person name="Almeida C.A."/>
            <person name="Ferrarezi J.A."/>
            <person name="Labate C.A."/>
        </authorList>
    </citation>
    <scope>NUCLEOTIDE SEQUENCE</scope>
    <source>
        <strain evidence="12">MF-1</strain>
    </source>
</reference>
<dbReference type="Proteomes" id="UP000765509">
    <property type="component" value="Unassembled WGS sequence"/>
</dbReference>
<evidence type="ECO:0000256" key="8">
    <source>
        <dbReference type="ARBA" id="ARBA00022989"/>
    </source>
</evidence>
<accession>A0A9Q3D9A6</accession>
<dbReference type="GO" id="GO:0042281">
    <property type="term" value="F:dolichyl pyrophosphate Man9GlcNAc2 alpha-1,3-glucosyltransferase activity"/>
    <property type="evidence" value="ECO:0007669"/>
    <property type="project" value="TreeGrafter"/>
</dbReference>
<proteinExistence type="inferred from homology"/>
<comment type="similarity">
    <text evidence="3 10">Belongs to the ALG6/ALG8 glucosyltransferase family.</text>
</comment>
<feature type="transmembrane region" description="Helical" evidence="10">
    <location>
        <begin position="217"/>
        <end position="238"/>
    </location>
</feature>
<name>A0A9Q3D9A6_9BASI</name>
<evidence type="ECO:0000256" key="4">
    <source>
        <dbReference type="ARBA" id="ARBA00022676"/>
    </source>
</evidence>
<feature type="transmembrane region" description="Helical" evidence="10">
    <location>
        <begin position="348"/>
        <end position="373"/>
    </location>
</feature>
<keyword evidence="5 10" id="KW-0808">Transferase</keyword>
<dbReference type="OrthoDB" id="5589195at2759"/>
<evidence type="ECO:0000256" key="2">
    <source>
        <dbReference type="ARBA" id="ARBA00004922"/>
    </source>
</evidence>
<evidence type="ECO:0000256" key="1">
    <source>
        <dbReference type="ARBA" id="ARBA00004477"/>
    </source>
</evidence>
<dbReference type="PANTHER" id="PTHR12413">
    <property type="entry name" value="DOLICHYL GLYCOSYLTRANSFERASE"/>
    <property type="match status" value="1"/>
</dbReference>
<dbReference type="InterPro" id="IPR004856">
    <property type="entry name" value="Glyco_trans_ALG6/ALG8"/>
</dbReference>
<feature type="compositionally biased region" description="Polar residues" evidence="11">
    <location>
        <begin position="543"/>
        <end position="561"/>
    </location>
</feature>
<protein>
    <recommendedName>
        <fullName evidence="10">Alpha-1,3-glucosyltransferase</fullName>
        <ecNumber evidence="10">2.4.1.-</ecNumber>
    </recommendedName>
</protein>
<sequence>MFGDLEAQRHWMALTVKVNTLQWYSFDLKYWGLDYPPLTAYHSWIIGHIAKLVNPIFVSLKPPSSDLTGWGEIHQSLKYFLRLTVIFSELLIWIPIVSIYHLITFNSFTPSSKFNHQRQTFRLTNTNWKNAMYSILFILLNPNIILIDNGHFQFNSVMLGLTLASLTCFHTNRDKLGAIFFVCSLAFKQMALYYSPAIFAYLFGKCLYLPYPSGLKMFIKLALASSFTLVAIFSPFIFTSSFPNSLIQAIHRIFPLGRGLFEDKVANFWCAVNVIVKVRQLASVKTLANLSLIATLAAILPGVLIMIWISWKLSCKASQSLLNQSSQPLPSIPTTIELVPFTLFNSSIAFYLFSFQVHEKSILLPILPLLLIISKHQKNRKRDTCTTNFQTDWELCCLFSNVSVFSMWPLLRRDGLSLQYIISIVSYNHLMGYNPLALFRLSQINIKSLLTIFIYLGMVTIHLGEKVVEPPKRFPDLFVVMNLSLSFVVFGASYVWSLVRICEEGWSILGFRLESELGNTGPKQFIPSASQPGSLVISHDSTRQPPKRSSSLQPRRQTSPLYKSEESDTDQKSRSVGSKEFKHGIGKRMLGSFESDGQVRQPAQKPIISSPSGEKLMNRIKNRLQSEGISRTGSSQRLLERQKVELPKTTKSEDNLKNPVQSEEKLNPRGQDQQIEGLLEKIEKKDKKAESDWETALRNSREEAIRKRREELRFRKT</sequence>
<evidence type="ECO:0000256" key="3">
    <source>
        <dbReference type="ARBA" id="ARBA00008715"/>
    </source>
</evidence>
<evidence type="ECO:0000256" key="7">
    <source>
        <dbReference type="ARBA" id="ARBA00022824"/>
    </source>
</evidence>